<dbReference type="Pfam" id="PF00440">
    <property type="entry name" value="TetR_N"/>
    <property type="match status" value="1"/>
</dbReference>
<dbReference type="PANTHER" id="PTHR30055">
    <property type="entry name" value="HTH-TYPE TRANSCRIPTIONAL REGULATOR RUTR"/>
    <property type="match status" value="1"/>
</dbReference>
<evidence type="ECO:0000259" key="5">
    <source>
        <dbReference type="PROSITE" id="PS50977"/>
    </source>
</evidence>
<organism evidence="6 7">
    <name type="scientific">Mycolicibacterium wolinskyi</name>
    <dbReference type="NCBI Taxonomy" id="59750"/>
    <lineage>
        <taxon>Bacteria</taxon>
        <taxon>Bacillati</taxon>
        <taxon>Actinomycetota</taxon>
        <taxon>Actinomycetes</taxon>
        <taxon>Mycobacteriales</taxon>
        <taxon>Mycobacteriaceae</taxon>
        <taxon>Mycolicibacterium</taxon>
    </lineage>
</organism>
<evidence type="ECO:0000313" key="7">
    <source>
        <dbReference type="Proteomes" id="UP000070612"/>
    </source>
</evidence>
<dbReference type="PATRIC" id="fig|59750.3.peg.4022"/>
<proteinExistence type="predicted"/>
<evidence type="ECO:0000313" key="6">
    <source>
        <dbReference type="EMBL" id="KWX20514.1"/>
    </source>
</evidence>
<dbReference type="InterPro" id="IPR001647">
    <property type="entry name" value="HTH_TetR"/>
</dbReference>
<dbReference type="EMBL" id="LGTW01000027">
    <property type="protein sequence ID" value="KWX20514.1"/>
    <property type="molecule type" value="Genomic_DNA"/>
</dbReference>
<evidence type="ECO:0000256" key="2">
    <source>
        <dbReference type="ARBA" id="ARBA00023125"/>
    </source>
</evidence>
<dbReference type="SUPFAM" id="SSF46689">
    <property type="entry name" value="Homeodomain-like"/>
    <property type="match status" value="1"/>
</dbReference>
<dbReference type="Proteomes" id="UP000070612">
    <property type="component" value="Unassembled WGS sequence"/>
</dbReference>
<accession>A0A132PDZ7</accession>
<keyword evidence="1" id="KW-0805">Transcription regulation</keyword>
<evidence type="ECO:0000256" key="4">
    <source>
        <dbReference type="PROSITE-ProRule" id="PRU00335"/>
    </source>
</evidence>
<dbReference type="Gene3D" id="1.10.357.10">
    <property type="entry name" value="Tetracycline Repressor, domain 2"/>
    <property type="match status" value="1"/>
</dbReference>
<dbReference type="InterPro" id="IPR050109">
    <property type="entry name" value="HTH-type_TetR-like_transc_reg"/>
</dbReference>
<reference evidence="6 7" key="1">
    <citation type="submission" date="2015-07" db="EMBL/GenBank/DDBJ databases">
        <title>A draft genome sequence of Mycobacterium wolinskyi.</title>
        <authorList>
            <person name="de Man T.J."/>
            <person name="Perry K.A."/>
            <person name="Coulliette A.D."/>
            <person name="Jensen B."/>
            <person name="Toney N.C."/>
            <person name="Limbago B.M."/>
            <person name="Noble-Wang J."/>
        </authorList>
    </citation>
    <scope>NUCLEOTIDE SEQUENCE [LARGE SCALE GENOMIC DNA]</scope>
    <source>
        <strain evidence="6 7">CDC_01</strain>
    </source>
</reference>
<feature type="domain" description="HTH tetR-type" evidence="5">
    <location>
        <begin position="14"/>
        <end position="74"/>
    </location>
</feature>
<gene>
    <name evidence="6" type="ORF">AFM11_30605</name>
</gene>
<dbReference type="Pfam" id="PF21597">
    <property type="entry name" value="TetR_C_43"/>
    <property type="match status" value="1"/>
</dbReference>
<dbReference type="PROSITE" id="PS50977">
    <property type="entry name" value="HTH_TETR_2"/>
    <property type="match status" value="1"/>
</dbReference>
<dbReference type="PRINTS" id="PR00455">
    <property type="entry name" value="HTHTETR"/>
</dbReference>
<dbReference type="GO" id="GO:0000976">
    <property type="term" value="F:transcription cis-regulatory region binding"/>
    <property type="evidence" value="ECO:0007669"/>
    <property type="project" value="TreeGrafter"/>
</dbReference>
<dbReference type="InterPro" id="IPR049445">
    <property type="entry name" value="TetR_SbtR-like_C"/>
</dbReference>
<dbReference type="RefSeq" id="WP_067856997.1">
    <property type="nucleotide sequence ID" value="NZ_LGTW01000027.1"/>
</dbReference>
<keyword evidence="7" id="KW-1185">Reference proteome</keyword>
<dbReference type="SUPFAM" id="SSF48498">
    <property type="entry name" value="Tetracyclin repressor-like, C-terminal domain"/>
    <property type="match status" value="1"/>
</dbReference>
<sequence>MPKLWNDTIESHRRDVRQSVIDAAAALLSEVGLRAVTMAQVAEQAGIGRATLYKYFPDVETILHAWHDRQVDEHLHQLQRIRDGSGPQRLDAVLAEYARIVHQRCGHDTALVRLLHPGHHVDAAHDRLYDMVRGLIEESAGTPAVRDDIDAGELAAYCLHALNAAATVTTDDELQRLVCVVTDGLRPRSLI</sequence>
<keyword evidence="2 4" id="KW-0238">DNA-binding</keyword>
<dbReference type="STRING" id="59750.AWC31_00590"/>
<evidence type="ECO:0000256" key="3">
    <source>
        <dbReference type="ARBA" id="ARBA00023163"/>
    </source>
</evidence>
<dbReference type="InterPro" id="IPR009057">
    <property type="entry name" value="Homeodomain-like_sf"/>
</dbReference>
<protein>
    <submittedName>
        <fullName evidence="6">TetR family transcriptional regulator</fullName>
    </submittedName>
</protein>
<dbReference type="GO" id="GO:0003700">
    <property type="term" value="F:DNA-binding transcription factor activity"/>
    <property type="evidence" value="ECO:0007669"/>
    <property type="project" value="TreeGrafter"/>
</dbReference>
<feature type="DNA-binding region" description="H-T-H motif" evidence="4">
    <location>
        <begin position="37"/>
        <end position="56"/>
    </location>
</feature>
<dbReference type="AlphaFoldDB" id="A0A132PDZ7"/>
<name>A0A132PDZ7_9MYCO</name>
<dbReference type="PANTHER" id="PTHR30055:SF234">
    <property type="entry name" value="HTH-TYPE TRANSCRIPTIONAL REGULATOR BETI"/>
    <property type="match status" value="1"/>
</dbReference>
<comment type="caution">
    <text evidence="6">The sequence shown here is derived from an EMBL/GenBank/DDBJ whole genome shotgun (WGS) entry which is preliminary data.</text>
</comment>
<evidence type="ECO:0000256" key="1">
    <source>
        <dbReference type="ARBA" id="ARBA00023015"/>
    </source>
</evidence>
<keyword evidence="3" id="KW-0804">Transcription</keyword>
<dbReference type="InterPro" id="IPR036271">
    <property type="entry name" value="Tet_transcr_reg_TetR-rel_C_sf"/>
</dbReference>